<protein>
    <submittedName>
        <fullName evidence="1">Uncharacterized protein</fullName>
    </submittedName>
</protein>
<dbReference type="EMBL" id="JBBNAG010000001">
    <property type="protein sequence ID" value="KAK9166668.1"/>
    <property type="molecule type" value="Genomic_DNA"/>
</dbReference>
<dbReference type="Proteomes" id="UP001419268">
    <property type="component" value="Unassembled WGS sequence"/>
</dbReference>
<proteinExistence type="predicted"/>
<dbReference type="AlphaFoldDB" id="A0AAP0LA60"/>
<keyword evidence="2" id="KW-1185">Reference proteome</keyword>
<accession>A0AAP0LA60</accession>
<organism evidence="1 2">
    <name type="scientific">Stephania cephalantha</name>
    <dbReference type="NCBI Taxonomy" id="152367"/>
    <lineage>
        <taxon>Eukaryota</taxon>
        <taxon>Viridiplantae</taxon>
        <taxon>Streptophyta</taxon>
        <taxon>Embryophyta</taxon>
        <taxon>Tracheophyta</taxon>
        <taxon>Spermatophyta</taxon>
        <taxon>Magnoliopsida</taxon>
        <taxon>Ranunculales</taxon>
        <taxon>Menispermaceae</taxon>
        <taxon>Menispermoideae</taxon>
        <taxon>Cissampelideae</taxon>
        <taxon>Stephania</taxon>
    </lineage>
</organism>
<evidence type="ECO:0000313" key="2">
    <source>
        <dbReference type="Proteomes" id="UP001419268"/>
    </source>
</evidence>
<sequence>MVSLNDFQAGVYEGVVHLEELNILLSRRVSLYQARGSISFAEWKCNGSETELLDSVSDPLLIKDGSEMEYNNSISDPLLIRDGSETESNNSVSDPLLIRYGSETEYNYNCTLSKNLHLCSVSVPFLNSVYNPSLIRNGNTFSLLIESATTILETE</sequence>
<comment type="caution">
    <text evidence="1">The sequence shown here is derived from an EMBL/GenBank/DDBJ whole genome shotgun (WGS) entry which is preliminary data.</text>
</comment>
<evidence type="ECO:0000313" key="1">
    <source>
        <dbReference type="EMBL" id="KAK9166668.1"/>
    </source>
</evidence>
<reference evidence="1 2" key="1">
    <citation type="submission" date="2024-01" db="EMBL/GenBank/DDBJ databases">
        <title>Genome assemblies of Stephania.</title>
        <authorList>
            <person name="Yang L."/>
        </authorList>
    </citation>
    <scope>NUCLEOTIDE SEQUENCE [LARGE SCALE GENOMIC DNA]</scope>
    <source>
        <strain evidence="1">JXDWG</strain>
        <tissue evidence="1">Leaf</tissue>
    </source>
</reference>
<name>A0AAP0LA60_9MAGN</name>
<gene>
    <name evidence="1" type="ORF">Scep_001859</name>
</gene>